<dbReference type="AlphaFoldDB" id="A0A6C0I1E8"/>
<sequence>MSKIETEINDMRLIAEFKGTTFSKYKKSDVRSELIKCIIDGKIEPACNWSSEFICAGQYLELWDIILTMVGKHIHLANTKLPLYIEMRYDVFKQIMSNGYVGNELALRNNPKIRNLFAEIICVLCLSNKKHSFQRVDIRKDEYDITTLSTKLKAPNVEYVNAIFEKEDPKELFIALNEFAYHISGDSKNNLLACYWLEWILEFNSACKTKKKEVCKCSRRASIPVEDKYQMDPVWILWEIILKGAKSETCILPKKPIVIKILTSLLHLYCMRFTPGAKAKRRYLLYFAISLLTESYTTEKEIILPTAKGMVDLVVQKINSVYKQIKKNEIAPATDYLMQGVKRSDLEKTIDKIEKLNSFTSFTQFISKKE</sequence>
<dbReference type="EMBL" id="MN740076">
    <property type="protein sequence ID" value="QHT86828.1"/>
    <property type="molecule type" value="Genomic_DNA"/>
</dbReference>
<protein>
    <submittedName>
        <fullName evidence="1">Uncharacterized protein</fullName>
    </submittedName>
</protein>
<accession>A0A6C0I1E8</accession>
<name>A0A6C0I1E8_9ZZZZ</name>
<organism evidence="1">
    <name type="scientific">viral metagenome</name>
    <dbReference type="NCBI Taxonomy" id="1070528"/>
    <lineage>
        <taxon>unclassified sequences</taxon>
        <taxon>metagenomes</taxon>
        <taxon>organismal metagenomes</taxon>
    </lineage>
</organism>
<proteinExistence type="predicted"/>
<reference evidence="1" key="1">
    <citation type="journal article" date="2020" name="Nature">
        <title>Giant virus diversity and host interactions through global metagenomics.</title>
        <authorList>
            <person name="Schulz F."/>
            <person name="Roux S."/>
            <person name="Paez-Espino D."/>
            <person name="Jungbluth S."/>
            <person name="Walsh D.A."/>
            <person name="Denef V.J."/>
            <person name="McMahon K.D."/>
            <person name="Konstantinidis K.T."/>
            <person name="Eloe-Fadrosh E.A."/>
            <person name="Kyrpides N.C."/>
            <person name="Woyke T."/>
        </authorList>
    </citation>
    <scope>NUCLEOTIDE SEQUENCE</scope>
    <source>
        <strain evidence="1">GVMAG-M-3300023184-18</strain>
    </source>
</reference>
<evidence type="ECO:0000313" key="1">
    <source>
        <dbReference type="EMBL" id="QHT86828.1"/>
    </source>
</evidence>